<evidence type="ECO:0000313" key="2">
    <source>
        <dbReference type="Proteomes" id="UP001558613"/>
    </source>
</evidence>
<reference evidence="1 2" key="1">
    <citation type="submission" date="2023-09" db="EMBL/GenBank/DDBJ databases">
        <authorList>
            <person name="Wang M."/>
        </authorList>
    </citation>
    <scope>NUCLEOTIDE SEQUENCE [LARGE SCALE GENOMIC DNA]</scope>
    <source>
        <strain evidence="1">GT-2023</strain>
        <tissue evidence="1">Liver</tissue>
    </source>
</reference>
<protein>
    <submittedName>
        <fullName evidence="1">Uncharacterized protein</fullName>
    </submittedName>
</protein>
<comment type="caution">
    <text evidence="1">The sequence shown here is derived from an EMBL/GenBank/DDBJ whole genome shotgun (WGS) entry which is preliminary data.</text>
</comment>
<dbReference type="EMBL" id="JAYMGO010000012">
    <property type="protein sequence ID" value="KAL1264386.1"/>
    <property type="molecule type" value="Genomic_DNA"/>
</dbReference>
<dbReference type="Proteomes" id="UP001558613">
    <property type="component" value="Unassembled WGS sequence"/>
</dbReference>
<sequence length="101" mass="11335">MNKPVWVCVIVEWDGVGGVCYSLVSKSLPTRWEEPFPSPADPHKTHLSSILPLLCTTFPSEMLSTERIQHTTSRTKHGPRKEHISAMASPVQLFMSLPHLD</sequence>
<organism evidence="1 2">
    <name type="scientific">Cirrhinus molitorella</name>
    <name type="common">mud carp</name>
    <dbReference type="NCBI Taxonomy" id="172907"/>
    <lineage>
        <taxon>Eukaryota</taxon>
        <taxon>Metazoa</taxon>
        <taxon>Chordata</taxon>
        <taxon>Craniata</taxon>
        <taxon>Vertebrata</taxon>
        <taxon>Euteleostomi</taxon>
        <taxon>Actinopterygii</taxon>
        <taxon>Neopterygii</taxon>
        <taxon>Teleostei</taxon>
        <taxon>Ostariophysi</taxon>
        <taxon>Cypriniformes</taxon>
        <taxon>Cyprinidae</taxon>
        <taxon>Labeoninae</taxon>
        <taxon>Labeonini</taxon>
        <taxon>Cirrhinus</taxon>
    </lineage>
</organism>
<proteinExistence type="predicted"/>
<evidence type="ECO:0000313" key="1">
    <source>
        <dbReference type="EMBL" id="KAL1264386.1"/>
    </source>
</evidence>
<name>A0ABR3MJ90_9TELE</name>
<gene>
    <name evidence="1" type="ORF">QQF64_004741</name>
</gene>
<keyword evidence="2" id="KW-1185">Reference proteome</keyword>
<accession>A0ABR3MJ90</accession>